<evidence type="ECO:0000256" key="5">
    <source>
        <dbReference type="PROSITE-ProRule" id="PRU00277"/>
    </source>
</evidence>
<dbReference type="SUPFAM" id="SSF54534">
    <property type="entry name" value="FKBP-like"/>
    <property type="match status" value="1"/>
</dbReference>
<comment type="catalytic activity">
    <reaction evidence="1 5 6">
        <text>[protein]-peptidylproline (omega=180) = [protein]-peptidylproline (omega=0)</text>
        <dbReference type="Rhea" id="RHEA:16237"/>
        <dbReference type="Rhea" id="RHEA-COMP:10747"/>
        <dbReference type="Rhea" id="RHEA-COMP:10748"/>
        <dbReference type="ChEBI" id="CHEBI:83833"/>
        <dbReference type="ChEBI" id="CHEBI:83834"/>
        <dbReference type="EC" id="5.2.1.8"/>
    </reaction>
</comment>
<dbReference type="GO" id="GO:0006457">
    <property type="term" value="P:protein folding"/>
    <property type="evidence" value="ECO:0007669"/>
    <property type="project" value="InterPro"/>
</dbReference>
<dbReference type="EC" id="5.2.1.8" evidence="6"/>
<dbReference type="InterPro" id="IPR046357">
    <property type="entry name" value="PPIase_dom_sf"/>
</dbReference>
<evidence type="ECO:0000313" key="9">
    <source>
        <dbReference type="EMBL" id="BCG47141.1"/>
    </source>
</evidence>
<dbReference type="Pfam" id="PF00254">
    <property type="entry name" value="FKBP_C"/>
    <property type="match status" value="1"/>
</dbReference>
<dbReference type="KEGG" id="gbn:GEOBRER4_18910"/>
<evidence type="ECO:0000256" key="3">
    <source>
        <dbReference type="ARBA" id="ARBA00023110"/>
    </source>
</evidence>
<keyword evidence="3 5" id="KW-0697">Rotamase</keyword>
<keyword evidence="10" id="KW-1185">Reference proteome</keyword>
<proteinExistence type="inferred from homology"/>
<dbReference type="InterPro" id="IPR036944">
    <property type="entry name" value="PPIase_FKBP_N_sf"/>
</dbReference>
<name>A0A6S6M683_9BACT</name>
<dbReference type="PROSITE" id="PS50059">
    <property type="entry name" value="FKBP_PPIASE"/>
    <property type="match status" value="1"/>
</dbReference>
<evidence type="ECO:0000256" key="6">
    <source>
        <dbReference type="RuleBase" id="RU003915"/>
    </source>
</evidence>
<evidence type="ECO:0000256" key="1">
    <source>
        <dbReference type="ARBA" id="ARBA00000971"/>
    </source>
</evidence>
<dbReference type="Proteomes" id="UP000515472">
    <property type="component" value="Chromosome"/>
</dbReference>
<dbReference type="PANTHER" id="PTHR43811">
    <property type="entry name" value="FKBP-TYPE PEPTIDYL-PROLYL CIS-TRANS ISOMERASE FKPA"/>
    <property type="match status" value="1"/>
</dbReference>
<dbReference type="InterPro" id="IPR000774">
    <property type="entry name" value="PPIase_FKBP_N"/>
</dbReference>
<sequence length="238" mass="25377">MVPRIKAPGAHVATLIALFALFLAAAPVHAADAPATPKERISYAIGVNLIGNLKQQEVDVDLELVLKGMRDASAGGPLLMSDEELRKYVSIYQHDVRRKTAKTRAGAAEQNMKAGEAFLAANKKVKGVVVLPSGLQYRVLKEGSGKRPADADTATFHYRSSSIAGVELDSSYLTGKPASRRVKDGVLPGLSEALKLMPAGSKWQLFLPSKLAYGLKGNGGKVGPNETVIYEIELLSVN</sequence>
<accession>A0A6S6M683</accession>
<dbReference type="Gene3D" id="1.10.287.460">
    <property type="entry name" value="Peptidyl-prolyl cis-trans isomerase, FKBP-type, N-terminal domain"/>
    <property type="match status" value="1"/>
</dbReference>
<dbReference type="GO" id="GO:0003755">
    <property type="term" value="F:peptidyl-prolyl cis-trans isomerase activity"/>
    <property type="evidence" value="ECO:0007669"/>
    <property type="project" value="UniProtKB-UniRule"/>
</dbReference>
<dbReference type="InterPro" id="IPR001179">
    <property type="entry name" value="PPIase_FKBP_dom"/>
</dbReference>
<evidence type="ECO:0000259" key="8">
    <source>
        <dbReference type="PROSITE" id="PS50059"/>
    </source>
</evidence>
<dbReference type="AlphaFoldDB" id="A0A6S6M683"/>
<evidence type="ECO:0000256" key="2">
    <source>
        <dbReference type="ARBA" id="ARBA00006577"/>
    </source>
</evidence>
<dbReference type="Gene3D" id="3.10.50.40">
    <property type="match status" value="1"/>
</dbReference>
<evidence type="ECO:0000256" key="7">
    <source>
        <dbReference type="SAM" id="SignalP"/>
    </source>
</evidence>
<keyword evidence="4 5" id="KW-0413">Isomerase</keyword>
<gene>
    <name evidence="9" type="ORF">GEOBRER4_n1963</name>
</gene>
<protein>
    <recommendedName>
        <fullName evidence="6">Peptidyl-prolyl cis-trans isomerase</fullName>
        <ecNumber evidence="6">5.2.1.8</ecNumber>
    </recommendedName>
</protein>
<dbReference type="EMBL" id="AP023213">
    <property type="protein sequence ID" value="BCG47141.1"/>
    <property type="molecule type" value="Genomic_DNA"/>
</dbReference>
<comment type="similarity">
    <text evidence="2 6">Belongs to the FKBP-type PPIase family.</text>
</comment>
<dbReference type="Pfam" id="PF01346">
    <property type="entry name" value="FKBP_N"/>
    <property type="match status" value="1"/>
</dbReference>
<evidence type="ECO:0000256" key="4">
    <source>
        <dbReference type="ARBA" id="ARBA00023235"/>
    </source>
</evidence>
<evidence type="ECO:0000313" key="10">
    <source>
        <dbReference type="Proteomes" id="UP000515472"/>
    </source>
</evidence>
<keyword evidence="7" id="KW-0732">Signal</keyword>
<feature type="chain" id="PRO_5028190401" description="Peptidyl-prolyl cis-trans isomerase" evidence="7">
    <location>
        <begin position="31"/>
        <end position="238"/>
    </location>
</feature>
<reference evidence="9 10" key="1">
    <citation type="submission" date="2020-06" db="EMBL/GenBank/DDBJ databases">
        <title>Interaction of electrochemicaly active bacteria, Geobacter bremensis R4 on different carbon anode.</title>
        <authorList>
            <person name="Meng L."/>
            <person name="Yoshida N."/>
        </authorList>
    </citation>
    <scope>NUCLEOTIDE SEQUENCE [LARGE SCALE GENOMIC DNA]</scope>
    <source>
        <strain evidence="9 10">R4</strain>
    </source>
</reference>
<organism evidence="9 10">
    <name type="scientific">Citrifermentans bremense</name>
    <dbReference type="NCBI Taxonomy" id="60035"/>
    <lineage>
        <taxon>Bacteria</taxon>
        <taxon>Pseudomonadati</taxon>
        <taxon>Thermodesulfobacteriota</taxon>
        <taxon>Desulfuromonadia</taxon>
        <taxon>Geobacterales</taxon>
        <taxon>Geobacteraceae</taxon>
        <taxon>Citrifermentans</taxon>
    </lineage>
</organism>
<feature type="domain" description="PPIase FKBP-type" evidence="8">
    <location>
        <begin position="151"/>
        <end position="238"/>
    </location>
</feature>
<dbReference type="PANTHER" id="PTHR43811:SF19">
    <property type="entry name" value="39 KDA FK506-BINDING NUCLEAR PROTEIN"/>
    <property type="match status" value="1"/>
</dbReference>
<feature type="signal peptide" evidence="7">
    <location>
        <begin position="1"/>
        <end position="30"/>
    </location>
</feature>